<evidence type="ECO:0000256" key="4">
    <source>
        <dbReference type="ARBA" id="ARBA00022857"/>
    </source>
</evidence>
<evidence type="ECO:0000313" key="9">
    <source>
        <dbReference type="Proteomes" id="UP000054144"/>
    </source>
</evidence>
<dbReference type="EMBL" id="KN882030">
    <property type="protein sequence ID" value="KIY46478.1"/>
    <property type="molecule type" value="Genomic_DNA"/>
</dbReference>
<name>A0A0D7A6P7_9AGAR</name>
<evidence type="ECO:0000256" key="1">
    <source>
        <dbReference type="ARBA" id="ARBA00001917"/>
    </source>
</evidence>
<reference evidence="8 9" key="1">
    <citation type="journal article" date="2015" name="Fungal Genet. Biol.">
        <title>Evolution of novel wood decay mechanisms in Agaricales revealed by the genome sequences of Fistulina hepatica and Cylindrobasidium torrendii.</title>
        <authorList>
            <person name="Floudas D."/>
            <person name="Held B.W."/>
            <person name="Riley R."/>
            <person name="Nagy L.G."/>
            <person name="Koehler G."/>
            <person name="Ransdell A.S."/>
            <person name="Younus H."/>
            <person name="Chow J."/>
            <person name="Chiniquy J."/>
            <person name="Lipzen A."/>
            <person name="Tritt A."/>
            <person name="Sun H."/>
            <person name="Haridas S."/>
            <person name="LaButti K."/>
            <person name="Ohm R.A."/>
            <person name="Kues U."/>
            <person name="Blanchette R.A."/>
            <person name="Grigoriev I.V."/>
            <person name="Minto R.E."/>
            <person name="Hibbett D.S."/>
        </authorList>
    </citation>
    <scope>NUCLEOTIDE SEQUENCE [LARGE SCALE GENOMIC DNA]</scope>
    <source>
        <strain evidence="8 9">ATCC 64428</strain>
    </source>
</reference>
<keyword evidence="2" id="KW-0285">Flavoprotein</keyword>
<keyword evidence="4" id="KW-0521">NADP</keyword>
<feature type="domain" description="NADH:flavin oxidoreductase/NADH oxidase N-terminal" evidence="7">
    <location>
        <begin position="119"/>
        <end position="217"/>
    </location>
</feature>
<accession>A0A0D7A6P7</accession>
<dbReference type="GO" id="GO:0010181">
    <property type="term" value="F:FMN binding"/>
    <property type="evidence" value="ECO:0007669"/>
    <property type="project" value="InterPro"/>
</dbReference>
<evidence type="ECO:0000313" key="8">
    <source>
        <dbReference type="EMBL" id="KIY46478.1"/>
    </source>
</evidence>
<keyword evidence="3" id="KW-0288">FMN</keyword>
<dbReference type="Proteomes" id="UP000054144">
    <property type="component" value="Unassembled WGS sequence"/>
</dbReference>
<proteinExistence type="predicted"/>
<evidence type="ECO:0000256" key="2">
    <source>
        <dbReference type="ARBA" id="ARBA00022630"/>
    </source>
</evidence>
<keyword evidence="9" id="KW-1185">Reference proteome</keyword>
<comment type="cofactor">
    <cofactor evidence="1">
        <name>FMN</name>
        <dbReference type="ChEBI" id="CHEBI:58210"/>
    </cofactor>
</comment>
<dbReference type="Pfam" id="PF00724">
    <property type="entry name" value="Oxidored_FMN"/>
    <property type="match status" value="1"/>
</dbReference>
<evidence type="ECO:0000256" key="6">
    <source>
        <dbReference type="SAM" id="MobiDB-lite"/>
    </source>
</evidence>
<dbReference type="GO" id="GO:0050661">
    <property type="term" value="F:NADP binding"/>
    <property type="evidence" value="ECO:0007669"/>
    <property type="project" value="InterPro"/>
</dbReference>
<evidence type="ECO:0000259" key="7">
    <source>
        <dbReference type="Pfam" id="PF00724"/>
    </source>
</evidence>
<sequence>MATASISPLSLQAPHRQHVDGQQDADSAALQRTPQASLIRSQRTDFAHSQNQKVAIQLAHSGGERSTVAPWLNMKAVATSLVDGWADRLVGPSVLASDEASPLPKALTVEVAIPSVIKAEFLSPLSNKSIDAYGGSHENRIRLLLEVVDAVRGAIPKDMPLLDVLVHIKSRGGTGGLDSGRCSAVAKILSENDVDLVDVSSGGVIPITMKKVFGPQSDLSAHSKTLLEKGTPCFSVQLALVKPLPLPESVSDDTPFTGAVGGVTTGTAAEEHF</sequence>
<dbReference type="PANTHER" id="PTHR43303">
    <property type="entry name" value="NADPH DEHYDROGENASE C23G7.10C-RELATED"/>
    <property type="match status" value="1"/>
</dbReference>
<feature type="compositionally biased region" description="Polar residues" evidence="6">
    <location>
        <begin position="1"/>
        <end position="10"/>
    </location>
</feature>
<dbReference type="InterPro" id="IPR001155">
    <property type="entry name" value="OxRdtase_FMN_N"/>
</dbReference>
<dbReference type="SUPFAM" id="SSF51395">
    <property type="entry name" value="FMN-linked oxidoreductases"/>
    <property type="match status" value="1"/>
</dbReference>
<organism evidence="8 9">
    <name type="scientific">Fistulina hepatica ATCC 64428</name>
    <dbReference type="NCBI Taxonomy" id="1128425"/>
    <lineage>
        <taxon>Eukaryota</taxon>
        <taxon>Fungi</taxon>
        <taxon>Dikarya</taxon>
        <taxon>Basidiomycota</taxon>
        <taxon>Agaricomycotina</taxon>
        <taxon>Agaricomycetes</taxon>
        <taxon>Agaricomycetidae</taxon>
        <taxon>Agaricales</taxon>
        <taxon>Fistulinaceae</taxon>
        <taxon>Fistulina</taxon>
    </lineage>
</organism>
<gene>
    <name evidence="8" type="ORF">FISHEDRAFT_75604</name>
</gene>
<feature type="region of interest" description="Disordered" evidence="6">
    <location>
        <begin position="1"/>
        <end position="33"/>
    </location>
</feature>
<dbReference type="InterPro" id="IPR044152">
    <property type="entry name" value="YqjM-like"/>
</dbReference>
<dbReference type="PANTHER" id="PTHR43303:SF4">
    <property type="entry name" value="NADPH DEHYDROGENASE C23G7.10C-RELATED"/>
    <property type="match status" value="1"/>
</dbReference>
<dbReference type="AlphaFoldDB" id="A0A0D7A6P7"/>
<dbReference type="Gene3D" id="3.20.20.70">
    <property type="entry name" value="Aldolase class I"/>
    <property type="match status" value="2"/>
</dbReference>
<evidence type="ECO:0000256" key="5">
    <source>
        <dbReference type="ARBA" id="ARBA00023002"/>
    </source>
</evidence>
<protein>
    <submittedName>
        <fullName evidence="8">FMN-linked oxidoreductase</fullName>
    </submittedName>
</protein>
<dbReference type="GO" id="GO:0003959">
    <property type="term" value="F:NADPH dehydrogenase activity"/>
    <property type="evidence" value="ECO:0007669"/>
    <property type="project" value="InterPro"/>
</dbReference>
<evidence type="ECO:0000256" key="3">
    <source>
        <dbReference type="ARBA" id="ARBA00022643"/>
    </source>
</evidence>
<dbReference type="OrthoDB" id="72788at2759"/>
<keyword evidence="5" id="KW-0560">Oxidoreductase</keyword>
<dbReference type="InterPro" id="IPR013785">
    <property type="entry name" value="Aldolase_TIM"/>
</dbReference>